<protein>
    <submittedName>
        <fullName evidence="1">Uncharacterized protein</fullName>
    </submittedName>
</protein>
<evidence type="ECO:0000313" key="1">
    <source>
        <dbReference type="EMBL" id="KAF3048382.1"/>
    </source>
</evidence>
<comment type="caution">
    <text evidence="1">The sequence shown here is derived from an EMBL/GenBank/DDBJ whole genome shotgun (WGS) entry which is preliminary data.</text>
</comment>
<evidence type="ECO:0000313" key="2">
    <source>
        <dbReference type="Proteomes" id="UP000758155"/>
    </source>
</evidence>
<dbReference type="EMBL" id="SWKV01000001">
    <property type="protein sequence ID" value="KAF3048382.1"/>
    <property type="molecule type" value="Genomic_DNA"/>
</dbReference>
<sequence>MTMDMRLDYVKTMQSNFFEPLNAGNQFAAIEGVIQFFINNNLGTPDSWASYVDAGIVEGIQNGGAGALGLHANNGSNPGTEPWTQFFQTMESGGYADRDAHDEGWSVAEQTATDYGKKIADARFTAMPLSPTL</sequence>
<name>A0A9P5C7R0_9PLEO</name>
<organism evidence="1 2">
    <name type="scientific">Didymella heteroderae</name>
    <dbReference type="NCBI Taxonomy" id="1769908"/>
    <lineage>
        <taxon>Eukaryota</taxon>
        <taxon>Fungi</taxon>
        <taxon>Dikarya</taxon>
        <taxon>Ascomycota</taxon>
        <taxon>Pezizomycotina</taxon>
        <taxon>Dothideomycetes</taxon>
        <taxon>Pleosporomycetidae</taxon>
        <taxon>Pleosporales</taxon>
        <taxon>Pleosporineae</taxon>
        <taxon>Didymellaceae</taxon>
        <taxon>Didymella</taxon>
    </lineage>
</organism>
<dbReference type="Proteomes" id="UP000758155">
    <property type="component" value="Unassembled WGS sequence"/>
</dbReference>
<keyword evidence="2" id="KW-1185">Reference proteome</keyword>
<dbReference type="OrthoDB" id="3764165at2759"/>
<accession>A0A9P5C7R0</accession>
<proteinExistence type="predicted"/>
<reference evidence="1" key="1">
    <citation type="submission" date="2019-04" db="EMBL/GenBank/DDBJ databases">
        <title>Sequencing of skin fungus with MAO and IRED activity.</title>
        <authorList>
            <person name="Marsaioli A.J."/>
            <person name="Bonatto J.M.C."/>
            <person name="Reis Junior O."/>
        </authorList>
    </citation>
    <scope>NUCLEOTIDE SEQUENCE</scope>
    <source>
        <strain evidence="1">28M1</strain>
    </source>
</reference>
<dbReference type="AlphaFoldDB" id="A0A9P5C7R0"/>
<gene>
    <name evidence="1" type="ORF">E8E12_011748</name>
</gene>